<dbReference type="GO" id="GO:0003677">
    <property type="term" value="F:DNA binding"/>
    <property type="evidence" value="ECO:0007669"/>
    <property type="project" value="UniProtKB-KW"/>
</dbReference>
<dbReference type="Pfam" id="PF08220">
    <property type="entry name" value="HTH_DeoR"/>
    <property type="match status" value="1"/>
</dbReference>
<dbReference type="SUPFAM" id="SSF100950">
    <property type="entry name" value="NagB/RpiA/CoA transferase-like"/>
    <property type="match status" value="1"/>
</dbReference>
<dbReference type="InterPro" id="IPR001034">
    <property type="entry name" value="DeoR_HTH"/>
</dbReference>
<dbReference type="InterPro" id="IPR014036">
    <property type="entry name" value="DeoR-like_C"/>
</dbReference>
<dbReference type="SMART" id="SM00420">
    <property type="entry name" value="HTH_DEOR"/>
    <property type="match status" value="1"/>
</dbReference>
<evidence type="ECO:0000256" key="3">
    <source>
        <dbReference type="ARBA" id="ARBA00023163"/>
    </source>
</evidence>
<dbReference type="AlphaFoldDB" id="A0A934N5L8"/>
<dbReference type="InterPro" id="IPR018356">
    <property type="entry name" value="Tscrpt_reg_HTH_DeoR_CS"/>
</dbReference>
<keyword evidence="2" id="KW-0238">DNA-binding</keyword>
<dbReference type="SUPFAM" id="SSF46785">
    <property type="entry name" value="Winged helix' DNA-binding domain"/>
    <property type="match status" value="1"/>
</dbReference>
<evidence type="ECO:0000313" key="6">
    <source>
        <dbReference type="Proteomes" id="UP000612893"/>
    </source>
</evidence>
<dbReference type="RefSeq" id="WP_338205758.1">
    <property type="nucleotide sequence ID" value="NZ_JAEKNR010000249.1"/>
</dbReference>
<evidence type="ECO:0000313" key="5">
    <source>
        <dbReference type="EMBL" id="MBJ7601505.1"/>
    </source>
</evidence>
<dbReference type="Gene3D" id="1.10.10.10">
    <property type="entry name" value="Winged helix-like DNA-binding domain superfamily/Winged helix DNA-binding domain"/>
    <property type="match status" value="1"/>
</dbReference>
<evidence type="ECO:0000256" key="2">
    <source>
        <dbReference type="ARBA" id="ARBA00023125"/>
    </source>
</evidence>
<dbReference type="PROSITE" id="PS00894">
    <property type="entry name" value="HTH_DEOR_1"/>
    <property type="match status" value="1"/>
</dbReference>
<keyword evidence="1" id="KW-0805">Transcription regulation</keyword>
<dbReference type="GO" id="GO:0003700">
    <property type="term" value="F:DNA-binding transcription factor activity"/>
    <property type="evidence" value="ECO:0007669"/>
    <property type="project" value="InterPro"/>
</dbReference>
<feature type="domain" description="HTH deoR-type" evidence="4">
    <location>
        <begin position="3"/>
        <end position="58"/>
    </location>
</feature>
<dbReference type="Pfam" id="PF00455">
    <property type="entry name" value="DeoRC"/>
    <property type="match status" value="1"/>
</dbReference>
<dbReference type="CDD" id="cd00090">
    <property type="entry name" value="HTH_ARSR"/>
    <property type="match status" value="1"/>
</dbReference>
<dbReference type="PRINTS" id="PR00037">
    <property type="entry name" value="HTHLACR"/>
</dbReference>
<gene>
    <name evidence="5" type="ORF">JF922_25945</name>
</gene>
<organism evidence="5 6">
    <name type="scientific">Candidatus Nephthysia bennettiae</name>
    <dbReference type="NCBI Taxonomy" id="3127016"/>
    <lineage>
        <taxon>Bacteria</taxon>
        <taxon>Bacillati</taxon>
        <taxon>Candidatus Dormiibacterota</taxon>
        <taxon>Candidatus Dormibacteria</taxon>
        <taxon>Candidatus Dormibacterales</taxon>
        <taxon>Candidatus Dormibacteraceae</taxon>
        <taxon>Candidatus Nephthysia</taxon>
    </lineage>
</organism>
<dbReference type="PANTHER" id="PTHR30363">
    <property type="entry name" value="HTH-TYPE TRANSCRIPTIONAL REGULATOR SRLR-RELATED"/>
    <property type="match status" value="1"/>
</dbReference>
<comment type="caution">
    <text evidence="5">The sequence shown here is derived from an EMBL/GenBank/DDBJ whole genome shotgun (WGS) entry which is preliminary data.</text>
</comment>
<evidence type="ECO:0000259" key="4">
    <source>
        <dbReference type="PROSITE" id="PS51000"/>
    </source>
</evidence>
<dbReference type="InterPro" id="IPR037171">
    <property type="entry name" value="NagB/RpiA_transferase-like"/>
</dbReference>
<dbReference type="Proteomes" id="UP000612893">
    <property type="component" value="Unassembled WGS sequence"/>
</dbReference>
<dbReference type="InterPro" id="IPR036390">
    <property type="entry name" value="WH_DNA-bd_sf"/>
</dbReference>
<name>A0A934N5L8_9BACT</name>
<protein>
    <submittedName>
        <fullName evidence="5">DeoR/GlpR transcriptional regulator</fullName>
    </submittedName>
</protein>
<dbReference type="SMART" id="SM01134">
    <property type="entry name" value="DeoRC"/>
    <property type="match status" value="1"/>
</dbReference>
<keyword evidence="3" id="KW-0804">Transcription</keyword>
<keyword evidence="6" id="KW-1185">Reference proteome</keyword>
<dbReference type="EMBL" id="JAEKNR010000249">
    <property type="protein sequence ID" value="MBJ7601505.1"/>
    <property type="molecule type" value="Genomic_DNA"/>
</dbReference>
<dbReference type="InterPro" id="IPR011991">
    <property type="entry name" value="ArsR-like_HTH"/>
</dbReference>
<dbReference type="PROSITE" id="PS51000">
    <property type="entry name" value="HTH_DEOR_2"/>
    <property type="match status" value="1"/>
</dbReference>
<reference evidence="5" key="1">
    <citation type="submission" date="2020-10" db="EMBL/GenBank/DDBJ databases">
        <title>Ca. Dormibacterota MAGs.</title>
        <authorList>
            <person name="Montgomery K."/>
        </authorList>
    </citation>
    <scope>NUCLEOTIDE SEQUENCE [LARGE SCALE GENOMIC DNA]</scope>
    <source>
        <strain evidence="5">SC8812_S17_10</strain>
    </source>
</reference>
<dbReference type="InterPro" id="IPR036388">
    <property type="entry name" value="WH-like_DNA-bd_sf"/>
</dbReference>
<dbReference type="PANTHER" id="PTHR30363:SF44">
    <property type="entry name" value="AGA OPERON TRANSCRIPTIONAL REPRESSOR-RELATED"/>
    <property type="match status" value="1"/>
</dbReference>
<sequence length="279" mass="28700">MLALERRRRIAESIRSRGVVSVTEMADALGTSEITLRRDLRAMAEEGLLVRTHGGAVLADGLVSEPTYSEKANQAAAEKAAIAKLAAGLVAPGDSIVMGPGTTTLALARLLVDVPELTVVTNSLLIAQALMPASQVEVILTGGTLRRAIHALVGPAAEESVRQLRASSVFISGNGLTAERGLSTPSPLVAAADRALAAAAQQTVVLADHTKIGLETMCQTVPLDRISTLITDAEVDPGQLAAIREAGVSVLVAEVDGLSAAAEASPSRSAGRETFPPPP</sequence>
<dbReference type="InterPro" id="IPR050313">
    <property type="entry name" value="Carb_Metab_HTH_regulators"/>
</dbReference>
<accession>A0A934N5L8</accession>
<evidence type="ECO:0000256" key="1">
    <source>
        <dbReference type="ARBA" id="ARBA00023015"/>
    </source>
</evidence>
<proteinExistence type="predicted"/>